<keyword evidence="2" id="KW-1133">Transmembrane helix</keyword>
<dbReference type="Gene3D" id="2.40.30.10">
    <property type="entry name" value="Translation factors"/>
    <property type="match status" value="1"/>
</dbReference>
<comment type="caution">
    <text evidence="4">The sequence shown here is derived from an EMBL/GenBank/DDBJ whole genome shotgun (WGS) entry which is preliminary data.</text>
</comment>
<feature type="transmembrane region" description="Helical" evidence="2">
    <location>
        <begin position="118"/>
        <end position="138"/>
    </location>
</feature>
<dbReference type="InterPro" id="IPR017927">
    <property type="entry name" value="FAD-bd_FR_type"/>
</dbReference>
<proteinExistence type="predicted"/>
<dbReference type="GO" id="GO:0016491">
    <property type="term" value="F:oxidoreductase activity"/>
    <property type="evidence" value="ECO:0007669"/>
    <property type="project" value="UniProtKB-KW"/>
</dbReference>
<evidence type="ECO:0000259" key="3">
    <source>
        <dbReference type="PROSITE" id="PS51384"/>
    </source>
</evidence>
<keyword evidence="1" id="KW-0560">Oxidoreductase</keyword>
<dbReference type="Proteomes" id="UP001198026">
    <property type="component" value="Unassembled WGS sequence"/>
</dbReference>
<dbReference type="SUPFAM" id="SSF63380">
    <property type="entry name" value="Riboflavin synthase domain-like"/>
    <property type="match status" value="1"/>
</dbReference>
<evidence type="ECO:0000313" key="4">
    <source>
        <dbReference type="EMBL" id="MCC4477886.1"/>
    </source>
</evidence>
<keyword evidence="2" id="KW-0812">Transmembrane</keyword>
<dbReference type="PANTHER" id="PTHR11972">
    <property type="entry name" value="NADPH OXIDASE"/>
    <property type="match status" value="1"/>
</dbReference>
<dbReference type="InterPro" id="IPR039261">
    <property type="entry name" value="FNR_nucleotide-bd"/>
</dbReference>
<dbReference type="InterPro" id="IPR013112">
    <property type="entry name" value="FAD-bd_8"/>
</dbReference>
<dbReference type="PROSITE" id="PS51384">
    <property type="entry name" value="FAD_FR"/>
    <property type="match status" value="1"/>
</dbReference>
<name>A0AAW4X699_LIMRT</name>
<gene>
    <name evidence="4" type="ORF">LMB76_06605</name>
</gene>
<reference evidence="4" key="1">
    <citation type="submission" date="2021-10" db="EMBL/GenBank/DDBJ databases">
        <title>Evolutionary history and lifestyle of the vertebrate symbiont Limosilactobacillus reuteri.</title>
        <authorList>
            <person name="Zheng J."/>
            <person name="Li F."/>
            <person name="Gaenzle M."/>
            <person name="Walter J."/>
        </authorList>
    </citation>
    <scope>NUCLEOTIDE SEQUENCE</scope>
    <source>
        <strain evidence="4">GQ_1_3_1</strain>
    </source>
</reference>
<feature type="domain" description="FAD-binding FR-type" evidence="3">
    <location>
        <begin position="4"/>
        <end position="110"/>
    </location>
</feature>
<evidence type="ECO:0000313" key="5">
    <source>
        <dbReference type="Proteomes" id="UP001198026"/>
    </source>
</evidence>
<sequence>MVKARNWSLSFSSNGKKNTSLGTDMQELTLQFKDESKNYQAGDFYFLSFRNVKGISKEPHPFSVSSAPLNKPHEVSFMIHRLGDFTQKIANIPIGTEVKLEGPFGMFNDEVKADKSPVILYGLGSGVAPLISLALQYAGNKQLHLIWPGPQVNNPHYQ</sequence>
<dbReference type="AlphaFoldDB" id="A0AAW4X699"/>
<dbReference type="InterPro" id="IPR017938">
    <property type="entry name" value="Riboflavin_synthase-like_b-brl"/>
</dbReference>
<dbReference type="InterPro" id="IPR050369">
    <property type="entry name" value="RBOH/FRE"/>
</dbReference>
<evidence type="ECO:0000256" key="2">
    <source>
        <dbReference type="SAM" id="Phobius"/>
    </source>
</evidence>
<protein>
    <recommendedName>
        <fullName evidence="3">FAD-binding FR-type domain-containing protein</fullName>
    </recommendedName>
</protein>
<dbReference type="PANTHER" id="PTHR11972:SF153">
    <property type="entry name" value="SUPEROXIDE-GENERATING NADPH OXIDASE HEAVY CHAIN SUBUNIT A"/>
    <property type="match status" value="1"/>
</dbReference>
<dbReference type="GO" id="GO:0005886">
    <property type="term" value="C:plasma membrane"/>
    <property type="evidence" value="ECO:0007669"/>
    <property type="project" value="TreeGrafter"/>
</dbReference>
<organism evidence="4 5">
    <name type="scientific">Limosilactobacillus reuteri</name>
    <name type="common">Lactobacillus reuteri</name>
    <dbReference type="NCBI Taxonomy" id="1598"/>
    <lineage>
        <taxon>Bacteria</taxon>
        <taxon>Bacillati</taxon>
        <taxon>Bacillota</taxon>
        <taxon>Bacilli</taxon>
        <taxon>Lactobacillales</taxon>
        <taxon>Lactobacillaceae</taxon>
        <taxon>Limosilactobacillus</taxon>
    </lineage>
</organism>
<dbReference type="SUPFAM" id="SSF52343">
    <property type="entry name" value="Ferredoxin reductase-like, C-terminal NADP-linked domain"/>
    <property type="match status" value="1"/>
</dbReference>
<dbReference type="EMBL" id="JAJGWB010000126">
    <property type="protein sequence ID" value="MCC4477886.1"/>
    <property type="molecule type" value="Genomic_DNA"/>
</dbReference>
<dbReference type="Pfam" id="PF08022">
    <property type="entry name" value="FAD_binding_8"/>
    <property type="match status" value="1"/>
</dbReference>
<accession>A0AAW4X699</accession>
<evidence type="ECO:0000256" key="1">
    <source>
        <dbReference type="ARBA" id="ARBA00023002"/>
    </source>
</evidence>
<keyword evidence="2" id="KW-0472">Membrane</keyword>